<organism evidence="2">
    <name type="scientific">viral metagenome</name>
    <dbReference type="NCBI Taxonomy" id="1070528"/>
    <lineage>
        <taxon>unclassified sequences</taxon>
        <taxon>metagenomes</taxon>
        <taxon>organismal metagenomes</taxon>
    </lineage>
</organism>
<protein>
    <submittedName>
        <fullName evidence="2">Uncharacterized protein</fullName>
    </submittedName>
</protein>
<accession>A0A6H1ZWE7</accession>
<keyword evidence="1" id="KW-0812">Transmembrane</keyword>
<evidence type="ECO:0000256" key="1">
    <source>
        <dbReference type="SAM" id="Phobius"/>
    </source>
</evidence>
<keyword evidence="1" id="KW-0472">Membrane</keyword>
<dbReference type="AlphaFoldDB" id="A0A6H1ZWE7"/>
<proteinExistence type="predicted"/>
<gene>
    <name evidence="2" type="ORF">TM448A02218_0006</name>
</gene>
<feature type="transmembrane region" description="Helical" evidence="1">
    <location>
        <begin position="6"/>
        <end position="35"/>
    </location>
</feature>
<dbReference type="EMBL" id="MT144276">
    <property type="protein sequence ID" value="QJA51595.1"/>
    <property type="molecule type" value="Genomic_DNA"/>
</dbReference>
<sequence length="47" mass="5119">MEEETFIVDLIECLAMVCAGMGVLFLIAIIGLGLVKVWEIARGIIKP</sequence>
<keyword evidence="1" id="KW-1133">Transmembrane helix</keyword>
<evidence type="ECO:0000313" key="2">
    <source>
        <dbReference type="EMBL" id="QJA51595.1"/>
    </source>
</evidence>
<reference evidence="2" key="1">
    <citation type="submission" date="2020-03" db="EMBL/GenBank/DDBJ databases">
        <title>The deep terrestrial virosphere.</title>
        <authorList>
            <person name="Holmfeldt K."/>
            <person name="Nilsson E."/>
            <person name="Simone D."/>
            <person name="Lopez-Fernandez M."/>
            <person name="Wu X."/>
            <person name="de Brujin I."/>
            <person name="Lundin D."/>
            <person name="Andersson A."/>
            <person name="Bertilsson S."/>
            <person name="Dopson M."/>
        </authorList>
    </citation>
    <scope>NUCLEOTIDE SEQUENCE</scope>
    <source>
        <strain evidence="2">TM448A02218</strain>
    </source>
</reference>
<name>A0A6H1ZWE7_9ZZZZ</name>